<keyword evidence="1" id="KW-0812">Transmembrane</keyword>
<keyword evidence="3" id="KW-1185">Reference proteome</keyword>
<proteinExistence type="predicted"/>
<dbReference type="STRING" id="1086013.SAMN05421774_101549"/>
<dbReference type="EMBL" id="FTOT01000001">
    <property type="protein sequence ID" value="SIS62796.1"/>
    <property type="molecule type" value="Genomic_DNA"/>
</dbReference>
<sequence length="71" mass="7073">MAALIWIGAAMTLVGLAGIVWCIIAVGRARKAGLDEDGMKGVLRRVVAVNLGAFALSALGLGAVVAGLLLG</sequence>
<accession>A0A1N7KMS6</accession>
<dbReference type="Proteomes" id="UP000186141">
    <property type="component" value="Unassembled WGS sequence"/>
</dbReference>
<dbReference type="AlphaFoldDB" id="A0A1N7KMS6"/>
<protein>
    <submittedName>
        <fullName evidence="2">Uncharacterized protein</fullName>
    </submittedName>
</protein>
<keyword evidence="1" id="KW-0472">Membrane</keyword>
<organism evidence="2 3">
    <name type="scientific">Gemmobacter megaterium</name>
    <dbReference type="NCBI Taxonomy" id="1086013"/>
    <lineage>
        <taxon>Bacteria</taxon>
        <taxon>Pseudomonadati</taxon>
        <taxon>Pseudomonadota</taxon>
        <taxon>Alphaproteobacteria</taxon>
        <taxon>Rhodobacterales</taxon>
        <taxon>Paracoccaceae</taxon>
        <taxon>Gemmobacter</taxon>
    </lineage>
</organism>
<evidence type="ECO:0000313" key="2">
    <source>
        <dbReference type="EMBL" id="SIS62796.1"/>
    </source>
</evidence>
<evidence type="ECO:0000313" key="3">
    <source>
        <dbReference type="Proteomes" id="UP000186141"/>
    </source>
</evidence>
<keyword evidence="1" id="KW-1133">Transmembrane helix</keyword>
<reference evidence="2 3" key="1">
    <citation type="submission" date="2017-01" db="EMBL/GenBank/DDBJ databases">
        <authorList>
            <person name="Mah S.A."/>
            <person name="Swanson W.J."/>
            <person name="Moy G.W."/>
            <person name="Vacquier V.D."/>
        </authorList>
    </citation>
    <scope>NUCLEOTIDE SEQUENCE [LARGE SCALE GENOMIC DNA]</scope>
    <source>
        <strain evidence="2 3">DSM 26375</strain>
    </source>
</reference>
<feature type="transmembrane region" description="Helical" evidence="1">
    <location>
        <begin position="47"/>
        <end position="70"/>
    </location>
</feature>
<gene>
    <name evidence="2" type="ORF">SAMN05421774_101549</name>
</gene>
<evidence type="ECO:0000256" key="1">
    <source>
        <dbReference type="SAM" id="Phobius"/>
    </source>
</evidence>
<name>A0A1N7KMS6_9RHOB</name>
<dbReference type="OrthoDB" id="7875737at2"/>
<feature type="transmembrane region" description="Helical" evidence="1">
    <location>
        <begin position="6"/>
        <end position="26"/>
    </location>
</feature>